<evidence type="ECO:0000256" key="1">
    <source>
        <dbReference type="ARBA" id="ARBA00001974"/>
    </source>
</evidence>
<evidence type="ECO:0000259" key="6">
    <source>
        <dbReference type="Pfam" id="PF01266"/>
    </source>
</evidence>
<dbReference type="Gene3D" id="3.30.9.10">
    <property type="entry name" value="D-Amino Acid Oxidase, subunit A, domain 2"/>
    <property type="match status" value="1"/>
</dbReference>
<dbReference type="Pfam" id="PF01266">
    <property type="entry name" value="DAO"/>
    <property type="match status" value="1"/>
</dbReference>
<evidence type="ECO:0000256" key="2">
    <source>
        <dbReference type="ARBA" id="ARBA00022630"/>
    </source>
</evidence>
<evidence type="ECO:0000256" key="4">
    <source>
        <dbReference type="ARBA" id="ARBA00023002"/>
    </source>
</evidence>
<evidence type="ECO:0000256" key="3">
    <source>
        <dbReference type="ARBA" id="ARBA00022827"/>
    </source>
</evidence>
<evidence type="ECO:0000313" key="7">
    <source>
        <dbReference type="EMBL" id="SVD59848.1"/>
    </source>
</evidence>
<reference evidence="7" key="1">
    <citation type="submission" date="2018-05" db="EMBL/GenBank/DDBJ databases">
        <authorList>
            <person name="Lanie J.A."/>
            <person name="Ng W.-L."/>
            <person name="Kazmierczak K.M."/>
            <person name="Andrzejewski T.M."/>
            <person name="Davidsen T.M."/>
            <person name="Wayne K.J."/>
            <person name="Tettelin H."/>
            <person name="Glass J.I."/>
            <person name="Rusch D."/>
            <person name="Podicherti R."/>
            <person name="Tsui H.-C.T."/>
            <person name="Winkler M.E."/>
        </authorList>
    </citation>
    <scope>NUCLEOTIDE SEQUENCE</scope>
</reference>
<dbReference type="EMBL" id="UINC01160935">
    <property type="protein sequence ID" value="SVD59848.1"/>
    <property type="molecule type" value="Genomic_DNA"/>
</dbReference>
<dbReference type="InterPro" id="IPR036188">
    <property type="entry name" value="FAD/NAD-bd_sf"/>
</dbReference>
<keyword evidence="4" id="KW-0560">Oxidoreductase</keyword>
<dbReference type="GO" id="GO:0050660">
    <property type="term" value="F:flavin adenine dinucleotide binding"/>
    <property type="evidence" value="ECO:0007669"/>
    <property type="project" value="InterPro"/>
</dbReference>
<feature type="compositionally biased region" description="Basic residues" evidence="5">
    <location>
        <begin position="1"/>
        <end position="11"/>
    </location>
</feature>
<feature type="non-terminal residue" evidence="7">
    <location>
        <position position="254"/>
    </location>
</feature>
<dbReference type="SUPFAM" id="SSF51905">
    <property type="entry name" value="FAD/NAD(P)-binding domain"/>
    <property type="match status" value="1"/>
</dbReference>
<evidence type="ECO:0000256" key="5">
    <source>
        <dbReference type="SAM" id="MobiDB-lite"/>
    </source>
</evidence>
<feature type="region of interest" description="Disordered" evidence="5">
    <location>
        <begin position="1"/>
        <end position="25"/>
    </location>
</feature>
<dbReference type="GO" id="GO:0008115">
    <property type="term" value="F:sarcosine oxidase activity"/>
    <property type="evidence" value="ECO:0007669"/>
    <property type="project" value="TreeGrafter"/>
</dbReference>
<organism evidence="7">
    <name type="scientific">marine metagenome</name>
    <dbReference type="NCBI Taxonomy" id="408172"/>
    <lineage>
        <taxon>unclassified sequences</taxon>
        <taxon>metagenomes</taxon>
        <taxon>ecological metagenomes</taxon>
    </lineage>
</organism>
<feature type="domain" description="FAD dependent oxidoreductase" evidence="6">
    <location>
        <begin position="35"/>
        <end position="244"/>
    </location>
</feature>
<keyword evidence="3" id="KW-0274">FAD</keyword>
<proteinExistence type="predicted"/>
<keyword evidence="2" id="KW-0285">Flavoprotein</keyword>
<dbReference type="InterPro" id="IPR045170">
    <property type="entry name" value="MTOX"/>
</dbReference>
<comment type="cofactor">
    <cofactor evidence="1">
        <name>FAD</name>
        <dbReference type="ChEBI" id="CHEBI:57692"/>
    </cofactor>
</comment>
<gene>
    <name evidence="7" type="ORF">METZ01_LOCUS412702</name>
</gene>
<sequence length="254" mass="28018">MALRKLTKLRPNHVSASDKGRTLPVHESSHIQSGDIIIVGAGVFGASAALELSRRGHTVTLVDPGPLPHPDASSTDISKMVRPDYGADRFYSHFALECITLWKRWNSEIGRPFYHETGFLVLAGGEMRPTGFEHDSLNVLLQLGYDVDRIDGRELHRRFPAWPSESYPDGYFNPTAGWVESQNVVSWLISEAVQSGVCVLETSMLRLLERGSRVSGIVTREGHDLHANTVIVAAGAWTPTLLPWLEPALQCVGQ</sequence>
<dbReference type="AlphaFoldDB" id="A0A382WNY0"/>
<protein>
    <recommendedName>
        <fullName evidence="6">FAD dependent oxidoreductase domain-containing protein</fullName>
    </recommendedName>
</protein>
<dbReference type="PANTHER" id="PTHR10961">
    <property type="entry name" value="PEROXISOMAL SARCOSINE OXIDASE"/>
    <property type="match status" value="1"/>
</dbReference>
<dbReference type="InterPro" id="IPR006076">
    <property type="entry name" value="FAD-dep_OxRdtase"/>
</dbReference>
<dbReference type="Gene3D" id="3.50.50.60">
    <property type="entry name" value="FAD/NAD(P)-binding domain"/>
    <property type="match status" value="1"/>
</dbReference>
<name>A0A382WNY0_9ZZZZ</name>
<accession>A0A382WNY0</accession>
<dbReference type="PANTHER" id="PTHR10961:SF46">
    <property type="entry name" value="PEROXISOMAL SARCOSINE OXIDASE"/>
    <property type="match status" value="1"/>
</dbReference>